<dbReference type="Proteomes" id="UP001218188">
    <property type="component" value="Unassembled WGS sequence"/>
</dbReference>
<protein>
    <submittedName>
        <fullName evidence="2">Uncharacterized protein</fullName>
    </submittedName>
</protein>
<dbReference type="EMBL" id="JARJCM010000570">
    <property type="protein sequence ID" value="KAJ7016186.1"/>
    <property type="molecule type" value="Genomic_DNA"/>
</dbReference>
<feature type="region of interest" description="Disordered" evidence="1">
    <location>
        <begin position="197"/>
        <end position="216"/>
    </location>
</feature>
<name>A0AAD6RVR7_9AGAR</name>
<evidence type="ECO:0000313" key="3">
    <source>
        <dbReference type="Proteomes" id="UP001218188"/>
    </source>
</evidence>
<evidence type="ECO:0000313" key="2">
    <source>
        <dbReference type="EMBL" id="KAJ7016186.1"/>
    </source>
</evidence>
<dbReference type="AlphaFoldDB" id="A0AAD6RVR7"/>
<accession>A0AAD6RVR7</accession>
<sequence>MTRLARHPAKTPTKQTRSLTKRASIEVDSSRLIDDEAQESDGDGVVINAIYEPDFIEDGVQEEGLVFGIPDLTPEPSFPLTQQTPTKSLRVSRKQESMQVIDLDSSNEDLEAMDVDDSCWIEGDCTTTFNGDQEVVLPHLVKRSSDPNKEWSKEEGQAFMDKYIKSKALGRASPPDLPRIDFDQLELAKGLAASRFEASKAAKSRGSRESPVAKPA</sequence>
<proteinExistence type="predicted"/>
<feature type="region of interest" description="Disordered" evidence="1">
    <location>
        <begin position="1"/>
        <end position="38"/>
    </location>
</feature>
<keyword evidence="3" id="KW-1185">Reference proteome</keyword>
<comment type="caution">
    <text evidence="2">The sequence shown here is derived from an EMBL/GenBank/DDBJ whole genome shotgun (WGS) entry which is preliminary data.</text>
</comment>
<feature type="compositionally biased region" description="Basic and acidic residues" evidence="1">
    <location>
        <begin position="23"/>
        <end position="34"/>
    </location>
</feature>
<reference evidence="2" key="1">
    <citation type="submission" date="2023-03" db="EMBL/GenBank/DDBJ databases">
        <title>Massive genome expansion in bonnet fungi (Mycena s.s.) driven by repeated elements and novel gene families across ecological guilds.</title>
        <authorList>
            <consortium name="Lawrence Berkeley National Laboratory"/>
            <person name="Harder C.B."/>
            <person name="Miyauchi S."/>
            <person name="Viragh M."/>
            <person name="Kuo A."/>
            <person name="Thoen E."/>
            <person name="Andreopoulos B."/>
            <person name="Lu D."/>
            <person name="Skrede I."/>
            <person name="Drula E."/>
            <person name="Henrissat B."/>
            <person name="Morin E."/>
            <person name="Kohler A."/>
            <person name="Barry K."/>
            <person name="LaButti K."/>
            <person name="Morin E."/>
            <person name="Salamov A."/>
            <person name="Lipzen A."/>
            <person name="Mereny Z."/>
            <person name="Hegedus B."/>
            <person name="Baldrian P."/>
            <person name="Stursova M."/>
            <person name="Weitz H."/>
            <person name="Taylor A."/>
            <person name="Grigoriev I.V."/>
            <person name="Nagy L.G."/>
            <person name="Martin F."/>
            <person name="Kauserud H."/>
        </authorList>
    </citation>
    <scope>NUCLEOTIDE SEQUENCE</scope>
    <source>
        <strain evidence="2">CBHHK200</strain>
    </source>
</reference>
<organism evidence="2 3">
    <name type="scientific">Mycena alexandri</name>
    <dbReference type="NCBI Taxonomy" id="1745969"/>
    <lineage>
        <taxon>Eukaryota</taxon>
        <taxon>Fungi</taxon>
        <taxon>Dikarya</taxon>
        <taxon>Basidiomycota</taxon>
        <taxon>Agaricomycotina</taxon>
        <taxon>Agaricomycetes</taxon>
        <taxon>Agaricomycetidae</taxon>
        <taxon>Agaricales</taxon>
        <taxon>Marasmiineae</taxon>
        <taxon>Mycenaceae</taxon>
        <taxon>Mycena</taxon>
    </lineage>
</organism>
<evidence type="ECO:0000256" key="1">
    <source>
        <dbReference type="SAM" id="MobiDB-lite"/>
    </source>
</evidence>
<gene>
    <name evidence="2" type="ORF">C8F04DRAFT_1282365</name>
</gene>